<keyword evidence="3" id="KW-1185">Reference proteome</keyword>
<organism evidence="2 3">
    <name type="scientific">Pristionchus entomophagus</name>
    <dbReference type="NCBI Taxonomy" id="358040"/>
    <lineage>
        <taxon>Eukaryota</taxon>
        <taxon>Metazoa</taxon>
        <taxon>Ecdysozoa</taxon>
        <taxon>Nematoda</taxon>
        <taxon>Chromadorea</taxon>
        <taxon>Rhabditida</taxon>
        <taxon>Rhabditina</taxon>
        <taxon>Diplogasteromorpha</taxon>
        <taxon>Diplogasteroidea</taxon>
        <taxon>Neodiplogasteridae</taxon>
        <taxon>Pristionchus</taxon>
    </lineage>
</organism>
<dbReference type="AlphaFoldDB" id="A0AAV5TVI0"/>
<evidence type="ECO:0000313" key="3">
    <source>
        <dbReference type="Proteomes" id="UP001432027"/>
    </source>
</evidence>
<dbReference type="Pfam" id="PF24748">
    <property type="entry name" value="Galaxin_repeat"/>
    <property type="match status" value="1"/>
</dbReference>
<sequence length="347" mass="37661">MPPAFHRDTKPASPAVISLFQPVEVVSGHYFVIPKHFWPQLSPGSAGPTGQCGPAACASASRITVVLTRSRGTMAAAQTRAAMERERATLNDPRGCSSRARREDSDQTTIFRRLEEMIQLLMNIALAWISSCVESTLVLQACCGDNTTGCTQYTRIEDMVGVACCSNNAMNTFSQLCCQDTVRERKMGVRFAELCCGDQALAYDQTCCEGTVHNVANGNCCGRAVYDREDRSLICCNRTLTRAGPHDVCCGSEAFDSGRTQICCGQKVYEKAAYDSCCEASNSTFAPFRSDSHFCCDSPQSRSAGRSCCYLRSESGGIRPAPYDTASQCCTYPYKDISAMANGTCVE</sequence>
<reference evidence="2" key="1">
    <citation type="submission" date="2023-10" db="EMBL/GenBank/DDBJ databases">
        <title>Genome assembly of Pristionchus species.</title>
        <authorList>
            <person name="Yoshida K."/>
            <person name="Sommer R.J."/>
        </authorList>
    </citation>
    <scope>NUCLEOTIDE SEQUENCE</scope>
    <source>
        <strain evidence="2">RS0144</strain>
    </source>
</reference>
<name>A0AAV5TVI0_9BILA</name>
<evidence type="ECO:0000259" key="1">
    <source>
        <dbReference type="Pfam" id="PF24748"/>
    </source>
</evidence>
<accession>A0AAV5TVI0</accession>
<feature type="domain" description="Galaxin-like repeats" evidence="1">
    <location>
        <begin position="163"/>
        <end position="297"/>
    </location>
</feature>
<dbReference type="InterPro" id="IPR056601">
    <property type="entry name" value="Galaxin_dom"/>
</dbReference>
<dbReference type="Proteomes" id="UP001432027">
    <property type="component" value="Unassembled WGS sequence"/>
</dbReference>
<proteinExistence type="predicted"/>
<protein>
    <recommendedName>
        <fullName evidence="1">Galaxin-like repeats domain-containing protein</fullName>
    </recommendedName>
</protein>
<comment type="caution">
    <text evidence="2">The sequence shown here is derived from an EMBL/GenBank/DDBJ whole genome shotgun (WGS) entry which is preliminary data.</text>
</comment>
<gene>
    <name evidence="2" type="ORF">PENTCL1PPCAC_20440</name>
</gene>
<evidence type="ECO:0000313" key="2">
    <source>
        <dbReference type="EMBL" id="GMS98265.1"/>
    </source>
</evidence>
<dbReference type="EMBL" id="BTSX01000005">
    <property type="protein sequence ID" value="GMS98265.1"/>
    <property type="molecule type" value="Genomic_DNA"/>
</dbReference>